<feature type="transmembrane region" description="Helical" evidence="2">
    <location>
        <begin position="21"/>
        <end position="52"/>
    </location>
</feature>
<keyword evidence="4" id="KW-1185">Reference proteome</keyword>
<dbReference type="GO" id="GO:0005886">
    <property type="term" value="C:plasma membrane"/>
    <property type="evidence" value="ECO:0007669"/>
    <property type="project" value="TreeGrafter"/>
</dbReference>
<keyword evidence="2" id="KW-0812">Transmembrane</keyword>
<name>A0A5C5XQS7_9PLAN</name>
<comment type="caution">
    <text evidence="3">The sequence shown here is derived from an EMBL/GenBank/DDBJ whole genome shotgun (WGS) entry which is preliminary data.</text>
</comment>
<dbReference type="GO" id="GO:0090313">
    <property type="term" value="P:regulation of protein targeting to membrane"/>
    <property type="evidence" value="ECO:0007669"/>
    <property type="project" value="TreeGrafter"/>
</dbReference>
<evidence type="ECO:0000256" key="2">
    <source>
        <dbReference type="SAM" id="Phobius"/>
    </source>
</evidence>
<dbReference type="AlphaFoldDB" id="A0A5C5XQS7"/>
<dbReference type="EMBL" id="SJPG01000001">
    <property type="protein sequence ID" value="TWT64082.1"/>
    <property type="molecule type" value="Genomic_DNA"/>
</dbReference>
<organism evidence="3 4">
    <name type="scientific">Rubinisphaera italica</name>
    <dbReference type="NCBI Taxonomy" id="2527969"/>
    <lineage>
        <taxon>Bacteria</taxon>
        <taxon>Pseudomonadati</taxon>
        <taxon>Planctomycetota</taxon>
        <taxon>Planctomycetia</taxon>
        <taxon>Planctomycetales</taxon>
        <taxon>Planctomycetaceae</taxon>
        <taxon>Rubinisphaera</taxon>
    </lineage>
</organism>
<reference evidence="3 4" key="1">
    <citation type="submission" date="2019-02" db="EMBL/GenBank/DDBJ databases">
        <title>Deep-cultivation of Planctomycetes and their phenomic and genomic characterization uncovers novel biology.</title>
        <authorList>
            <person name="Wiegand S."/>
            <person name="Jogler M."/>
            <person name="Boedeker C."/>
            <person name="Pinto D."/>
            <person name="Vollmers J."/>
            <person name="Rivas-Marin E."/>
            <person name="Kohn T."/>
            <person name="Peeters S.H."/>
            <person name="Heuer A."/>
            <person name="Rast P."/>
            <person name="Oberbeckmann S."/>
            <person name="Bunk B."/>
            <person name="Jeske O."/>
            <person name="Meyerdierks A."/>
            <person name="Storesund J.E."/>
            <person name="Kallscheuer N."/>
            <person name="Luecker S."/>
            <person name="Lage O.M."/>
            <person name="Pohl T."/>
            <person name="Merkel B.J."/>
            <person name="Hornburger P."/>
            <person name="Mueller R.-W."/>
            <person name="Bruemmer F."/>
            <person name="Labrenz M."/>
            <person name="Spormann A.M."/>
            <person name="Op Den Camp H."/>
            <person name="Overmann J."/>
            <person name="Amann R."/>
            <person name="Jetten M.S.M."/>
            <person name="Mascher T."/>
            <person name="Medema M.H."/>
            <person name="Devos D.P."/>
            <person name="Kaster A.-K."/>
            <person name="Ovreas L."/>
            <person name="Rohde M."/>
            <person name="Galperin M.Y."/>
            <person name="Jogler C."/>
        </authorList>
    </citation>
    <scope>NUCLEOTIDE SEQUENCE [LARGE SCALE GENOMIC DNA]</scope>
    <source>
        <strain evidence="3 4">Pan54</strain>
    </source>
</reference>
<protein>
    <recommendedName>
        <fullName evidence="5">AsmA-like C-terminal domain-containing protein</fullName>
    </recommendedName>
</protein>
<keyword evidence="2" id="KW-0472">Membrane</keyword>
<evidence type="ECO:0000256" key="1">
    <source>
        <dbReference type="SAM" id="MobiDB-lite"/>
    </source>
</evidence>
<feature type="region of interest" description="Disordered" evidence="1">
    <location>
        <begin position="1110"/>
        <end position="1138"/>
    </location>
</feature>
<dbReference type="RefSeq" id="WP_165441937.1">
    <property type="nucleotide sequence ID" value="NZ_SJPG01000001.1"/>
</dbReference>
<keyword evidence="2" id="KW-1133">Transmembrane helix</keyword>
<sequence>MGFGFTSRKKQKNTPKGRGRSWFGFFWETLAGVVFTAAIVAAIGLGLLMWGWSQRDQFLTAEIRKALLNQFPNAEVKFDAAEFDQRGRILLTNLSFASRADSETIFSVPGLRVTVDQDLMLNERKVDIQSIELNRPELTLIHSRDGHWNWEGLFEAEGKEAALPIVRIRDASVILQYEHEQFSRAVRLKIDAIDTDLIPASMHEYRFSGVGREETLGASQFFGAFDIKHQTWDLSGELNQLKIDQPLLEVASVISPDAKSMVAQLQSTRSSRDAEANLQVAQVSASSNKTFVDGTPADAQVSLELTTDVQFHSSKKANSEPDFSVFAQLVSGQLSHPDLPVPLDQIKGSLAVDKLGLRIDNIVLGSGTTSARLAGAWGWGVDSLPEHVDEGIGITLNNYRVSPATREYLPSGLKKVYDELTPAGLLSGQFRIRRGVEKPIDFDLVKASIREATAIHEMFKYPVSEITGEIIRTDDGSSKETWAIECEGRAANRPVKFSGTLIDPGPDYETVIDIHTDKFPIDNQFYRALSPKQSEVMTHIGIQGTADVHCVVLRRQAHGPKPIVRLAIDVYDSSMRLKSFPLPVRDLSGHIAFDENGWQVSRVKGKHGETPIHAYGTVKEIGNDDWKLELTMMAEQARFDHNLYLAISESDKKSAQVWQLLRPRGLFDINLKVDWTTGQQVEVDVPLMKLKNCEINPTVMPWRLMDLEGTVTVNREHTVAFENLKARHDQCVIETSGSFIPRKDFWQLRFDQIDADDLTPSHEFMAAIPKNLRDLLVSVKLKDPVSLSGQVEFKGDYAGRTITAAWDSRAVLNQTDLYMGVDVNDVSGTVSCQGYLNRDGVAIVPNGKLSIDSCWVMGYHVTDIHGPFQLSEKKMVIGSPKMFDSEDAGNEWSTVSREERVTGRIFDGELFLDLLVQRTPTTPYLLRTTLSRANLEKWAIESNYGQANIRGEVNGYIDLAGDSVSSRATVGNGRLLISPAALYEVPVLFQMFQSLRFAPADDTAFRHAYAEFRVLDEKFVFDEIGLLGDTMSLFGQGYVRFDRTIDLDFVYRPPRRGGINLASQLMNRLENVLPVLFTVEVDGTVDVPRIAVNDGMRETLRGFGRMLQQAPGNIRPPKMMPPPRIQQPPRTAELPPTP</sequence>
<evidence type="ECO:0008006" key="5">
    <source>
        <dbReference type="Google" id="ProtNLM"/>
    </source>
</evidence>
<dbReference type="InterPro" id="IPR052894">
    <property type="entry name" value="AsmA-related"/>
</dbReference>
<dbReference type="PANTHER" id="PTHR30441:SF4">
    <property type="entry name" value="PROTEIN ASMA"/>
    <property type="match status" value="1"/>
</dbReference>
<dbReference type="Proteomes" id="UP000316095">
    <property type="component" value="Unassembled WGS sequence"/>
</dbReference>
<evidence type="ECO:0000313" key="3">
    <source>
        <dbReference type="EMBL" id="TWT64082.1"/>
    </source>
</evidence>
<evidence type="ECO:0000313" key="4">
    <source>
        <dbReference type="Proteomes" id="UP000316095"/>
    </source>
</evidence>
<dbReference type="PANTHER" id="PTHR30441">
    <property type="entry name" value="DUF748 DOMAIN-CONTAINING PROTEIN"/>
    <property type="match status" value="1"/>
</dbReference>
<proteinExistence type="predicted"/>
<gene>
    <name evidence="3" type="ORF">Pan54_48430</name>
</gene>
<accession>A0A5C5XQS7</accession>